<dbReference type="AlphaFoldDB" id="A0A409VP49"/>
<keyword evidence="2" id="KW-0812">Transmembrane</keyword>
<feature type="transmembrane region" description="Helical" evidence="2">
    <location>
        <begin position="71"/>
        <end position="88"/>
    </location>
</feature>
<feature type="transmembrane region" description="Helical" evidence="2">
    <location>
        <begin position="100"/>
        <end position="119"/>
    </location>
</feature>
<evidence type="ECO:0000313" key="4">
    <source>
        <dbReference type="Proteomes" id="UP000283269"/>
    </source>
</evidence>
<feature type="transmembrane region" description="Helical" evidence="2">
    <location>
        <begin position="41"/>
        <end position="59"/>
    </location>
</feature>
<sequence>MKLPSTMKDVRKLPSRMAKSIMKSHRVRIPKYDMPIRLRPWFLAFTCAIMVILGFLGFTNFSRSLPLNDKLLHFLCFCIATAVFYFIVDVEEAARRIWFWRHSGLIFTTFTCGLCGGIMSEVVQSALPANLLGSALGLWIAYYLERYYRHRREIARLYRPLSGSISDFEEDDEDDLDATQLLPTHNAHPHPKHAGKSTRLTDVWDEREEFFAIEDSDDENEHENDRRVGASRQGPEPPRIVISHL</sequence>
<feature type="region of interest" description="Disordered" evidence="1">
    <location>
        <begin position="211"/>
        <end position="245"/>
    </location>
</feature>
<gene>
    <name evidence="3" type="ORF">CVT25_014501</name>
</gene>
<protein>
    <submittedName>
        <fullName evidence="3">Uncharacterized protein</fullName>
    </submittedName>
</protein>
<feature type="compositionally biased region" description="Acidic residues" evidence="1">
    <location>
        <begin position="211"/>
        <end position="222"/>
    </location>
</feature>
<evidence type="ECO:0000256" key="1">
    <source>
        <dbReference type="SAM" id="MobiDB-lite"/>
    </source>
</evidence>
<proteinExistence type="predicted"/>
<evidence type="ECO:0000313" key="3">
    <source>
        <dbReference type="EMBL" id="PPQ68040.1"/>
    </source>
</evidence>
<organism evidence="3 4">
    <name type="scientific">Psilocybe cyanescens</name>
    <dbReference type="NCBI Taxonomy" id="93625"/>
    <lineage>
        <taxon>Eukaryota</taxon>
        <taxon>Fungi</taxon>
        <taxon>Dikarya</taxon>
        <taxon>Basidiomycota</taxon>
        <taxon>Agaricomycotina</taxon>
        <taxon>Agaricomycetes</taxon>
        <taxon>Agaricomycetidae</taxon>
        <taxon>Agaricales</taxon>
        <taxon>Agaricineae</taxon>
        <taxon>Strophariaceae</taxon>
        <taxon>Psilocybe</taxon>
    </lineage>
</organism>
<dbReference type="PANTHER" id="PTHR28008">
    <property type="entry name" value="DOMAIN PROTEIN, PUTATIVE (AFU_ORTHOLOGUE AFUA_3G10980)-RELATED"/>
    <property type="match status" value="1"/>
</dbReference>
<keyword evidence="2" id="KW-1133">Transmembrane helix</keyword>
<dbReference type="InParanoid" id="A0A409VP49"/>
<keyword evidence="2" id="KW-0472">Membrane</keyword>
<accession>A0A409VP49</accession>
<dbReference type="PANTHER" id="PTHR28008:SF1">
    <property type="entry name" value="DOMAIN PROTEIN, PUTATIVE (AFU_ORTHOLOGUE AFUA_3G10980)-RELATED"/>
    <property type="match status" value="1"/>
</dbReference>
<comment type="caution">
    <text evidence="3">The sequence shown here is derived from an EMBL/GenBank/DDBJ whole genome shotgun (WGS) entry which is preliminary data.</text>
</comment>
<dbReference type="Proteomes" id="UP000283269">
    <property type="component" value="Unassembled WGS sequence"/>
</dbReference>
<name>A0A409VP49_PSICY</name>
<evidence type="ECO:0000256" key="2">
    <source>
        <dbReference type="SAM" id="Phobius"/>
    </source>
</evidence>
<dbReference type="OrthoDB" id="63581at2759"/>
<feature type="transmembrane region" description="Helical" evidence="2">
    <location>
        <begin position="125"/>
        <end position="144"/>
    </location>
</feature>
<dbReference type="EMBL" id="NHYD01003965">
    <property type="protein sequence ID" value="PPQ68040.1"/>
    <property type="molecule type" value="Genomic_DNA"/>
</dbReference>
<reference evidence="3 4" key="1">
    <citation type="journal article" date="2018" name="Evol. Lett.">
        <title>Horizontal gene cluster transfer increased hallucinogenic mushroom diversity.</title>
        <authorList>
            <person name="Reynolds H.T."/>
            <person name="Vijayakumar V."/>
            <person name="Gluck-Thaler E."/>
            <person name="Korotkin H.B."/>
            <person name="Matheny P.B."/>
            <person name="Slot J.C."/>
        </authorList>
    </citation>
    <scope>NUCLEOTIDE SEQUENCE [LARGE SCALE GENOMIC DNA]</scope>
    <source>
        <strain evidence="3 4">2631</strain>
    </source>
</reference>
<keyword evidence="4" id="KW-1185">Reference proteome</keyword>